<evidence type="ECO:0000313" key="2">
    <source>
        <dbReference type="EMBL" id="URE01525.1"/>
    </source>
</evidence>
<gene>
    <name evidence="2" type="ORF">MUK42_20479</name>
</gene>
<protein>
    <submittedName>
        <fullName evidence="2">Uncharacterized protein</fullName>
    </submittedName>
</protein>
<sequence length="290" mass="32688">MDGIGDRLRIADPTHVLEPVRLVVAVPSDGPAVFHHRPARRNASGLLLPSHEIRKRPDLGRLPPSDLDRRHPPFPRQRREPLETHHLQRDLALPLPPRRRRMCPTGETHHLLHHHVSADDSTFLFQPAFDGAEAKIRYPAETEIMNLVILIASTGWRKVDSSSLRSLIGDAASTRVGFPGTCGTRLRRGYVNPPSSLSCSCGMRHLRRQVDWVEWRRQVLCRLRVGQTCEIASRRLGPIHVHCGLRIRPWQSRVNQRGPIPSAVSLRGRQGLEQHGTLMYSGGRGGQIMI</sequence>
<name>A0A9E7FSF4_9LILI</name>
<dbReference type="Proteomes" id="UP001055439">
    <property type="component" value="Chromosome 5"/>
</dbReference>
<feature type="region of interest" description="Disordered" evidence="1">
    <location>
        <begin position="45"/>
        <end position="86"/>
    </location>
</feature>
<evidence type="ECO:0000256" key="1">
    <source>
        <dbReference type="SAM" id="MobiDB-lite"/>
    </source>
</evidence>
<feature type="compositionally biased region" description="Basic and acidic residues" evidence="1">
    <location>
        <begin position="66"/>
        <end position="86"/>
    </location>
</feature>
<reference evidence="2" key="1">
    <citation type="submission" date="2022-05" db="EMBL/GenBank/DDBJ databases">
        <title>The Musa troglodytarum L. genome provides insights into the mechanism of non-climacteric behaviour and enrichment of carotenoids.</title>
        <authorList>
            <person name="Wang J."/>
        </authorList>
    </citation>
    <scope>NUCLEOTIDE SEQUENCE</scope>
    <source>
        <tissue evidence="2">Leaf</tissue>
    </source>
</reference>
<keyword evidence="3" id="KW-1185">Reference proteome</keyword>
<accession>A0A9E7FSF4</accession>
<dbReference type="AlphaFoldDB" id="A0A9E7FSF4"/>
<dbReference type="EMBL" id="CP097507">
    <property type="protein sequence ID" value="URE01525.1"/>
    <property type="molecule type" value="Genomic_DNA"/>
</dbReference>
<proteinExistence type="predicted"/>
<evidence type="ECO:0000313" key="3">
    <source>
        <dbReference type="Proteomes" id="UP001055439"/>
    </source>
</evidence>
<organism evidence="2 3">
    <name type="scientific">Musa troglodytarum</name>
    <name type="common">fe'i banana</name>
    <dbReference type="NCBI Taxonomy" id="320322"/>
    <lineage>
        <taxon>Eukaryota</taxon>
        <taxon>Viridiplantae</taxon>
        <taxon>Streptophyta</taxon>
        <taxon>Embryophyta</taxon>
        <taxon>Tracheophyta</taxon>
        <taxon>Spermatophyta</taxon>
        <taxon>Magnoliopsida</taxon>
        <taxon>Liliopsida</taxon>
        <taxon>Zingiberales</taxon>
        <taxon>Musaceae</taxon>
        <taxon>Musa</taxon>
    </lineage>
</organism>